<dbReference type="InterPro" id="IPR029058">
    <property type="entry name" value="AB_hydrolase_fold"/>
</dbReference>
<dbReference type="SUPFAM" id="SSF53474">
    <property type="entry name" value="alpha/beta-Hydrolases"/>
    <property type="match status" value="1"/>
</dbReference>
<dbReference type="PANTHER" id="PTHR37471:SF1">
    <property type="entry name" value="AB HYDROLASE-1 DOMAIN-CONTAINING PROTEIN"/>
    <property type="match status" value="1"/>
</dbReference>
<accession>A0A9P5TFT6</accession>
<organism evidence="2 3">
    <name type="scientific">Gymnopilus junonius</name>
    <name type="common">Spectacular rustgill mushroom</name>
    <name type="synonym">Gymnopilus spectabilis subsp. junonius</name>
    <dbReference type="NCBI Taxonomy" id="109634"/>
    <lineage>
        <taxon>Eukaryota</taxon>
        <taxon>Fungi</taxon>
        <taxon>Dikarya</taxon>
        <taxon>Basidiomycota</taxon>
        <taxon>Agaricomycotina</taxon>
        <taxon>Agaricomycetes</taxon>
        <taxon>Agaricomycetidae</taxon>
        <taxon>Agaricales</taxon>
        <taxon>Agaricineae</taxon>
        <taxon>Hymenogastraceae</taxon>
        <taxon>Gymnopilus</taxon>
    </lineage>
</organism>
<feature type="transmembrane region" description="Helical" evidence="1">
    <location>
        <begin position="264"/>
        <end position="284"/>
    </location>
</feature>
<sequence length="669" mass="75387">MIQNTFFDYVTIRISIASLRLIAPASIVYLVCCAFFRPHWWNTELGIISAAEASFYLFVYLPRRWILQSPPTDPQPTLTRKQRELIFSKCLEAGQLDENHQPYFNGWFLDLPPNTYPKREDAVDWLLWSLFSTSREKVDMDDPELIEELNGYVHGIEKMVGKTLESGSSQEGFHRLSSMRITLDPVRMLHRPLVWYLIVALVDTYTSLILLKLGFKHYTPHSLKWRLTFPPRSLLVLFSHRAPEGVTVPYWYRPHKSQTKMPMVFLHGIGIGLYPYIPFIRSLISGPNKGSEGADDDIGILLPELMPISMHMCPRSVPPKQVMLASLELILDSLTSLEEEKRNRQKLRTTIVKDGDGGAGMLQPLLSQAINREYNASDTAPPSDGWNRIVLAAHSYGTFVAGWIVHLCVDADLVGSTLPMPSDSSSNIPLSQRITHLVLVDPIPILLSHPAVAHNFLYRDPATVSPHKLGSVGGLHLQLDSKQLANTDHNGLSLPVPPMTTPLTSPISNSYFSYSSAAAAQLYYFASRDADVARTLHRAFFWAEGGIWREEVEAFISGSGCNNSRRNMAIFLGGMDQIVPAEAVRKYLTCEKRWKERWIGPNFRKGHEPSGSCAGDDCMTGKHIDVGHSEATGKLEVLFNPRLDHAVLFDEEKWTVPLIEVIRKYVRDV</sequence>
<keyword evidence="1" id="KW-0472">Membrane</keyword>
<dbReference type="EMBL" id="JADNYJ010000194">
    <property type="protein sequence ID" value="KAF8875600.1"/>
    <property type="molecule type" value="Genomic_DNA"/>
</dbReference>
<comment type="caution">
    <text evidence="2">The sequence shown here is derived from an EMBL/GenBank/DDBJ whole genome shotgun (WGS) entry which is preliminary data.</text>
</comment>
<evidence type="ECO:0000313" key="2">
    <source>
        <dbReference type="EMBL" id="KAF8875600.1"/>
    </source>
</evidence>
<evidence type="ECO:0000256" key="1">
    <source>
        <dbReference type="SAM" id="Phobius"/>
    </source>
</evidence>
<evidence type="ECO:0000313" key="3">
    <source>
        <dbReference type="Proteomes" id="UP000724874"/>
    </source>
</evidence>
<reference evidence="2" key="1">
    <citation type="submission" date="2020-11" db="EMBL/GenBank/DDBJ databases">
        <authorList>
            <consortium name="DOE Joint Genome Institute"/>
            <person name="Ahrendt S."/>
            <person name="Riley R."/>
            <person name="Andreopoulos W."/>
            <person name="LaButti K."/>
            <person name="Pangilinan J."/>
            <person name="Ruiz-duenas F.J."/>
            <person name="Barrasa J.M."/>
            <person name="Sanchez-Garcia M."/>
            <person name="Camarero S."/>
            <person name="Miyauchi S."/>
            <person name="Serrano A."/>
            <person name="Linde D."/>
            <person name="Babiker R."/>
            <person name="Drula E."/>
            <person name="Ayuso-Fernandez I."/>
            <person name="Pacheco R."/>
            <person name="Padilla G."/>
            <person name="Ferreira P."/>
            <person name="Barriuso J."/>
            <person name="Kellner H."/>
            <person name="Castanera R."/>
            <person name="Alfaro M."/>
            <person name="Ramirez L."/>
            <person name="Pisabarro A.G."/>
            <person name="Kuo A."/>
            <person name="Tritt A."/>
            <person name="Lipzen A."/>
            <person name="He G."/>
            <person name="Yan M."/>
            <person name="Ng V."/>
            <person name="Cullen D."/>
            <person name="Martin F."/>
            <person name="Rosso M.-N."/>
            <person name="Henrissat B."/>
            <person name="Hibbett D."/>
            <person name="Martinez A.T."/>
            <person name="Grigoriev I.V."/>
        </authorList>
    </citation>
    <scope>NUCLEOTIDE SEQUENCE</scope>
    <source>
        <strain evidence="2">AH 44721</strain>
    </source>
</reference>
<dbReference type="AlphaFoldDB" id="A0A9P5TFT6"/>
<dbReference type="PANTHER" id="PTHR37471">
    <property type="entry name" value="UNNAMED PRODUCT"/>
    <property type="match status" value="1"/>
</dbReference>
<keyword evidence="1" id="KW-1133">Transmembrane helix</keyword>
<feature type="transmembrane region" description="Helical" evidence="1">
    <location>
        <begin position="21"/>
        <end position="39"/>
    </location>
</feature>
<keyword evidence="3" id="KW-1185">Reference proteome</keyword>
<feature type="transmembrane region" description="Helical" evidence="1">
    <location>
        <begin position="193"/>
        <end position="213"/>
    </location>
</feature>
<keyword evidence="1" id="KW-0812">Transmembrane</keyword>
<protein>
    <recommendedName>
        <fullName evidence="4">AB hydrolase-1 domain-containing protein</fullName>
    </recommendedName>
</protein>
<dbReference type="Proteomes" id="UP000724874">
    <property type="component" value="Unassembled WGS sequence"/>
</dbReference>
<gene>
    <name evidence="2" type="ORF">CPB84DRAFT_1853216</name>
</gene>
<dbReference type="OrthoDB" id="6431331at2759"/>
<feature type="transmembrane region" description="Helical" evidence="1">
    <location>
        <begin position="45"/>
        <end position="61"/>
    </location>
</feature>
<evidence type="ECO:0008006" key="4">
    <source>
        <dbReference type="Google" id="ProtNLM"/>
    </source>
</evidence>
<proteinExistence type="predicted"/>
<name>A0A9P5TFT6_GYMJU</name>